<dbReference type="EMBL" id="KZ613512">
    <property type="protein sequence ID" value="PMD15566.1"/>
    <property type="molecule type" value="Genomic_DNA"/>
</dbReference>
<organism evidence="3 4">
    <name type="scientific">Hyaloscypha hepaticicola</name>
    <dbReference type="NCBI Taxonomy" id="2082293"/>
    <lineage>
        <taxon>Eukaryota</taxon>
        <taxon>Fungi</taxon>
        <taxon>Dikarya</taxon>
        <taxon>Ascomycota</taxon>
        <taxon>Pezizomycotina</taxon>
        <taxon>Leotiomycetes</taxon>
        <taxon>Helotiales</taxon>
        <taxon>Hyaloscyphaceae</taxon>
        <taxon>Hyaloscypha</taxon>
    </lineage>
</organism>
<dbReference type="Pfam" id="PF00069">
    <property type="entry name" value="Pkinase"/>
    <property type="match status" value="1"/>
</dbReference>
<dbReference type="PANTHER" id="PTHR37542:SF3">
    <property type="entry name" value="PRION-INHIBITION AND PROPAGATION HELO DOMAIN-CONTAINING PROTEIN"/>
    <property type="match status" value="1"/>
</dbReference>
<evidence type="ECO:0000256" key="1">
    <source>
        <dbReference type="PROSITE-ProRule" id="PRU10141"/>
    </source>
</evidence>
<dbReference type="Gene3D" id="1.10.510.10">
    <property type="entry name" value="Transferase(Phosphotransferase) domain 1"/>
    <property type="match status" value="2"/>
</dbReference>
<evidence type="ECO:0000313" key="3">
    <source>
        <dbReference type="EMBL" id="PMD15566.1"/>
    </source>
</evidence>
<dbReference type="GO" id="GO:0004672">
    <property type="term" value="F:protein kinase activity"/>
    <property type="evidence" value="ECO:0007669"/>
    <property type="project" value="InterPro"/>
</dbReference>
<sequence length="917" mass="104553">MDLKNTIQDLGRANIDERIFIPEQILFQVVTKDAISQALKGSITEVYLIPELTEKILVRGRKIFAILILIDEVAQIPAFNEAERLHDHKLPFNLSTLTDNIGLPERCAKYFERHQWEFTAPIFERGVLHRSFEKKTILPFVHKDPNPIGEGGFGKVYRVWLDKEHCRPGSDFPLIFAKKEMDAARSHRKELKNLSLLHQLDHPNLVKLLASYTHDNTHNLLFELAENGDLNDFLGMANRHENFEGDDVYYIALANLSSGLEHVHNFAETTLELNLIGCHHDLRPRNIILSDKNFILADFGLSNFKEAGENSATPFDRGRDDYLAPECMDLETFQKGTVHRSSDIWSFGCIMAEILTFMVYGATGIKQFQEARRSRSSKMGHSYFFCSTEQANKGVTDWLSRMEVNLSRAGKKLLSLVRDILSLEEQKRPKAKEVSAKLRLVSLTELINQILHYFSLNKARLDSPEMLLEEWRIRAWAYALDILETSLSDDASKFEDISDFTAALNYLHSMRKHLNLLSSQDGEHKVLALSPLQHLNNSLDSLLSPSQQHKSAIYFKISVIDNNIWSDLNIADADLANLSMEKSIRVRLLLKHMTELVMAENKMQGPFSEISTPVMIDGNAQLGHHDIGRVQDGKSISTVLVEWRSYRHLDANEENSTEIFNRVGALTSLLREKKPDDFRALNSRGFFHDAKRQAFGIVYDLPGDGNQDGGILRRATLQDVIAKTYKRVSRLPILDDRFNLASMLAKSISEFHAVGWLHKSLMTSNVALFSKNTGPEAVLDQPFIIGFNHSRPNEEFAFSEGLRNSDSEYYHHPLYRSHIEGYRAGFDYYSLGIILLQIGLWRPINEIASVPPEQLREHVLKKLVPLLPQSMGMRFYEATKACIEGINVPESGNSENDKKNLLLKFEKLVVSKLFRIL</sequence>
<dbReference type="InterPro" id="IPR011009">
    <property type="entry name" value="Kinase-like_dom_sf"/>
</dbReference>
<dbReference type="STRING" id="1745343.A0A2J6PNU1"/>
<dbReference type="CDD" id="cd00180">
    <property type="entry name" value="PKc"/>
    <property type="match status" value="1"/>
</dbReference>
<dbReference type="Proteomes" id="UP000235672">
    <property type="component" value="Unassembled WGS sequence"/>
</dbReference>
<dbReference type="PANTHER" id="PTHR37542">
    <property type="entry name" value="HELO DOMAIN-CONTAINING PROTEIN-RELATED"/>
    <property type="match status" value="1"/>
</dbReference>
<feature type="domain" description="Protein kinase" evidence="2">
    <location>
        <begin position="616"/>
        <end position="917"/>
    </location>
</feature>
<dbReference type="PROSITE" id="PS00107">
    <property type="entry name" value="PROTEIN_KINASE_ATP"/>
    <property type="match status" value="1"/>
</dbReference>
<dbReference type="InterPro" id="IPR017441">
    <property type="entry name" value="Protein_kinase_ATP_BS"/>
</dbReference>
<accession>A0A2J6PNU1</accession>
<dbReference type="OrthoDB" id="4062651at2759"/>
<dbReference type="InterPro" id="IPR000719">
    <property type="entry name" value="Prot_kinase_dom"/>
</dbReference>
<keyword evidence="3" id="KW-0808">Transferase</keyword>
<feature type="domain" description="Protein kinase" evidence="2">
    <location>
        <begin position="142"/>
        <end position="440"/>
    </location>
</feature>
<keyword evidence="1" id="KW-0067">ATP-binding</keyword>
<reference evidence="3 4" key="1">
    <citation type="submission" date="2016-05" db="EMBL/GenBank/DDBJ databases">
        <title>A degradative enzymes factory behind the ericoid mycorrhizal symbiosis.</title>
        <authorList>
            <consortium name="DOE Joint Genome Institute"/>
            <person name="Martino E."/>
            <person name="Morin E."/>
            <person name="Grelet G."/>
            <person name="Kuo A."/>
            <person name="Kohler A."/>
            <person name="Daghino S."/>
            <person name="Barry K."/>
            <person name="Choi C."/>
            <person name="Cichocki N."/>
            <person name="Clum A."/>
            <person name="Copeland A."/>
            <person name="Hainaut M."/>
            <person name="Haridas S."/>
            <person name="Labutti K."/>
            <person name="Lindquist E."/>
            <person name="Lipzen A."/>
            <person name="Khouja H.-R."/>
            <person name="Murat C."/>
            <person name="Ohm R."/>
            <person name="Olson A."/>
            <person name="Spatafora J."/>
            <person name="Veneault-Fourrey C."/>
            <person name="Henrissat B."/>
            <person name="Grigoriev I."/>
            <person name="Martin F."/>
            <person name="Perotto S."/>
        </authorList>
    </citation>
    <scope>NUCLEOTIDE SEQUENCE [LARGE SCALE GENOMIC DNA]</scope>
    <source>
        <strain evidence="3 4">UAMH 7357</strain>
    </source>
</reference>
<name>A0A2J6PNU1_9HELO</name>
<proteinExistence type="predicted"/>
<dbReference type="GO" id="GO:0005524">
    <property type="term" value="F:ATP binding"/>
    <property type="evidence" value="ECO:0007669"/>
    <property type="project" value="UniProtKB-UniRule"/>
</dbReference>
<dbReference type="SUPFAM" id="SSF56112">
    <property type="entry name" value="Protein kinase-like (PK-like)"/>
    <property type="match status" value="2"/>
</dbReference>
<evidence type="ECO:0000313" key="4">
    <source>
        <dbReference type="Proteomes" id="UP000235672"/>
    </source>
</evidence>
<feature type="binding site" evidence="1">
    <location>
        <position position="179"/>
    </location>
    <ligand>
        <name>ATP</name>
        <dbReference type="ChEBI" id="CHEBI:30616"/>
    </ligand>
</feature>
<gene>
    <name evidence="3" type="ORF">NA56DRAFT_650037</name>
</gene>
<evidence type="ECO:0000259" key="2">
    <source>
        <dbReference type="PROSITE" id="PS50011"/>
    </source>
</evidence>
<dbReference type="AlphaFoldDB" id="A0A2J6PNU1"/>
<dbReference type="PROSITE" id="PS50011">
    <property type="entry name" value="PROTEIN_KINASE_DOM"/>
    <property type="match status" value="2"/>
</dbReference>
<keyword evidence="3" id="KW-0418">Kinase</keyword>
<keyword evidence="1" id="KW-0547">Nucleotide-binding</keyword>
<protein>
    <submittedName>
        <fullName evidence="3">Kinase-like protein</fullName>
    </submittedName>
</protein>
<keyword evidence="4" id="KW-1185">Reference proteome</keyword>